<keyword evidence="1" id="KW-1133">Transmembrane helix</keyword>
<accession>A0AAE3FY40</accession>
<name>A0AAE3FY40_9EURY</name>
<dbReference type="InterPro" id="IPR005182">
    <property type="entry name" value="YdbS-like_PH"/>
</dbReference>
<gene>
    <name evidence="3" type="ORF">AArcSt2_10345</name>
</gene>
<evidence type="ECO:0000313" key="4">
    <source>
        <dbReference type="Proteomes" id="UP001203207"/>
    </source>
</evidence>
<comment type="caution">
    <text evidence="3">The sequence shown here is derived from an EMBL/GenBank/DDBJ whole genome shotgun (WGS) entry which is preliminary data.</text>
</comment>
<dbReference type="AlphaFoldDB" id="A0AAE3FY40"/>
<feature type="transmembrane region" description="Helical" evidence="1">
    <location>
        <begin position="26"/>
        <end position="46"/>
    </location>
</feature>
<dbReference type="RefSeq" id="WP_174653561.1">
    <property type="nucleotide sequence ID" value="NZ_JAKRVX010000003.1"/>
</dbReference>
<feature type="transmembrane region" description="Helical" evidence="1">
    <location>
        <begin position="52"/>
        <end position="71"/>
    </location>
</feature>
<dbReference type="PANTHER" id="PTHR37938:SF1">
    <property type="entry name" value="BLL0215 PROTEIN"/>
    <property type="match status" value="1"/>
</dbReference>
<dbReference type="Pfam" id="PF03703">
    <property type="entry name" value="bPH_2"/>
    <property type="match status" value="1"/>
</dbReference>
<protein>
    <submittedName>
        <fullName evidence="3">PH domain-containing protein</fullName>
    </submittedName>
</protein>
<evidence type="ECO:0000256" key="1">
    <source>
        <dbReference type="SAM" id="Phobius"/>
    </source>
</evidence>
<keyword evidence="1" id="KW-0472">Membrane</keyword>
<dbReference type="EMBL" id="JAKRVX010000003">
    <property type="protein sequence ID" value="MCL9817341.1"/>
    <property type="molecule type" value="Genomic_DNA"/>
</dbReference>
<keyword evidence="1" id="KW-0812">Transmembrane</keyword>
<keyword evidence="4" id="KW-1185">Reference proteome</keyword>
<evidence type="ECO:0000313" key="3">
    <source>
        <dbReference type="EMBL" id="MCL9817341.1"/>
    </source>
</evidence>
<evidence type="ECO:0000259" key="2">
    <source>
        <dbReference type="Pfam" id="PF03703"/>
    </source>
</evidence>
<proteinExistence type="predicted"/>
<sequence>MSDERERPTWLPRDERIQWEGQPRTAHILPSVVIGVLFIIGSAWAASALSSLFVLGAIIGLLIIGWSYLYLQRLQYVVTEHAVWAHSGVLSRTVRRISLEHVQNVGYTQSVRGSLFGYGTVSIEVAGGADMWFRDIKSPQAVMEYIESSNSDRAQDRAEIPGSVAQWRSIYKEVAAIREFVEKDRL</sequence>
<feature type="domain" description="YdbS-like PH" evidence="2">
    <location>
        <begin position="73"/>
        <end position="146"/>
    </location>
</feature>
<reference evidence="3" key="2">
    <citation type="submission" date="2022-02" db="EMBL/GenBank/DDBJ databases">
        <authorList>
            <person name="Elcheninov A.G."/>
            <person name="Sorokin D.Y."/>
            <person name="Kublanov I.V."/>
        </authorList>
    </citation>
    <scope>NUCLEOTIDE SEQUENCE</scope>
    <source>
        <strain evidence="3">AArc-St2</strain>
    </source>
</reference>
<dbReference type="PANTHER" id="PTHR37938">
    <property type="entry name" value="BLL0215 PROTEIN"/>
    <property type="match status" value="1"/>
</dbReference>
<reference evidence="3" key="1">
    <citation type="journal article" date="2022" name="Syst. Appl. Microbiol.">
        <title>Natronocalculus amylovorans gen. nov., sp. nov., and Natranaeroarchaeum aerophilus sp. nov., dominant culturable amylolytic natronoarchaea from hypersaline soda lakes in southwestern Siberia.</title>
        <authorList>
            <person name="Sorokin D.Y."/>
            <person name="Elcheninov A.G."/>
            <person name="Khizhniak T.V."/>
            <person name="Koenen M."/>
            <person name="Bale N.J."/>
            <person name="Damste J.S.S."/>
            <person name="Kublanov I.V."/>
        </authorList>
    </citation>
    <scope>NUCLEOTIDE SEQUENCE</scope>
    <source>
        <strain evidence="3">AArc-St2</strain>
    </source>
</reference>
<dbReference type="Proteomes" id="UP001203207">
    <property type="component" value="Unassembled WGS sequence"/>
</dbReference>
<organism evidence="3 4">
    <name type="scientific">Natronocalculus amylovorans</name>
    <dbReference type="NCBI Taxonomy" id="2917812"/>
    <lineage>
        <taxon>Archaea</taxon>
        <taxon>Methanobacteriati</taxon>
        <taxon>Methanobacteriota</taxon>
        <taxon>Stenosarchaea group</taxon>
        <taxon>Halobacteria</taxon>
        <taxon>Halobacteriales</taxon>
        <taxon>Haloferacaceae</taxon>
        <taxon>Natronocalculus</taxon>
    </lineage>
</organism>